<evidence type="ECO:0000313" key="4">
    <source>
        <dbReference type="EMBL" id="NEZ57788.1"/>
    </source>
</evidence>
<dbReference type="SUPFAM" id="SSF52402">
    <property type="entry name" value="Adenine nucleotide alpha hydrolases-like"/>
    <property type="match status" value="1"/>
</dbReference>
<evidence type="ECO:0000256" key="1">
    <source>
        <dbReference type="ARBA" id="ARBA00008791"/>
    </source>
</evidence>
<evidence type="ECO:0000313" key="5">
    <source>
        <dbReference type="Proteomes" id="UP000481033"/>
    </source>
</evidence>
<gene>
    <name evidence="4" type="ORF">DXZ20_19485</name>
</gene>
<dbReference type="Pfam" id="PF00582">
    <property type="entry name" value="Usp"/>
    <property type="match status" value="1"/>
</dbReference>
<dbReference type="PRINTS" id="PR01438">
    <property type="entry name" value="UNVRSLSTRESS"/>
</dbReference>
<keyword evidence="5" id="KW-1185">Reference proteome</keyword>
<evidence type="ECO:0000259" key="3">
    <source>
        <dbReference type="Pfam" id="PF00582"/>
    </source>
</evidence>
<comment type="similarity">
    <text evidence="1">Belongs to the universal stress protein A family.</text>
</comment>
<protein>
    <submittedName>
        <fullName evidence="4">Universal stress protein</fullName>
    </submittedName>
</protein>
<dbReference type="EMBL" id="QXHD01000004">
    <property type="protein sequence ID" value="NEZ57788.1"/>
    <property type="molecule type" value="Genomic_DNA"/>
</dbReference>
<accession>A0A6M0RNC6</accession>
<feature type="region of interest" description="Disordered" evidence="2">
    <location>
        <begin position="164"/>
        <end position="183"/>
    </location>
</feature>
<reference evidence="4 5" key="1">
    <citation type="journal article" date="2020" name="Microb. Ecol.">
        <title>Ecogenomics of the Marine Benthic Filamentous Cyanobacterium Adonisia.</title>
        <authorList>
            <person name="Walter J.M."/>
            <person name="Coutinho F.H."/>
            <person name="Leomil L."/>
            <person name="Hargreaves P.I."/>
            <person name="Campeao M.E."/>
            <person name="Vieira V.V."/>
            <person name="Silva B.S."/>
            <person name="Fistarol G.O."/>
            <person name="Salomon P.S."/>
            <person name="Sawabe T."/>
            <person name="Mino S."/>
            <person name="Hosokawa M."/>
            <person name="Miyashita H."/>
            <person name="Maruyama F."/>
            <person name="van Verk M.C."/>
            <person name="Dutilh B.E."/>
            <person name="Thompson C.C."/>
            <person name="Thompson F.L."/>
        </authorList>
    </citation>
    <scope>NUCLEOTIDE SEQUENCE [LARGE SCALE GENOMIC DNA]</scope>
    <source>
        <strain evidence="4 5">CCMR0081</strain>
    </source>
</reference>
<proteinExistence type="inferred from homology"/>
<dbReference type="RefSeq" id="WP_163699936.1">
    <property type="nucleotide sequence ID" value="NZ_QXHD01000004.1"/>
</dbReference>
<dbReference type="PANTHER" id="PTHR46268:SF8">
    <property type="entry name" value="UNIVERSAL STRESS PROTEIN SLL1388"/>
    <property type="match status" value="1"/>
</dbReference>
<dbReference type="Gene3D" id="3.40.50.620">
    <property type="entry name" value="HUPs"/>
    <property type="match status" value="1"/>
</dbReference>
<dbReference type="CDD" id="cd00293">
    <property type="entry name" value="USP-like"/>
    <property type="match status" value="1"/>
</dbReference>
<dbReference type="AlphaFoldDB" id="A0A6M0RNC6"/>
<organism evidence="4 5">
    <name type="scientific">Adonisia turfae CCMR0081</name>
    <dbReference type="NCBI Taxonomy" id="2292702"/>
    <lineage>
        <taxon>Bacteria</taxon>
        <taxon>Bacillati</taxon>
        <taxon>Cyanobacteriota</taxon>
        <taxon>Adonisia</taxon>
        <taxon>Adonisia turfae</taxon>
    </lineage>
</organism>
<dbReference type="Proteomes" id="UP000481033">
    <property type="component" value="Unassembled WGS sequence"/>
</dbReference>
<name>A0A6M0RNC6_9CYAN</name>
<sequence>MFQRILVALEGSTSSRNVLEEAIALAKANARLNLVTVIPPMDVGYPEPIYLSMEGMQGVWTSELYQSHIVSWQQRKQEIEHWLRSQTEFVHRQGLKAEYDCPLGTAGTALCEVATRWQADLIIMGRRGRTGFSELLLGSVSNYVMHHAPCSVLTVQGIGQQAMGHSAKGTPSIATPGITPKNT</sequence>
<dbReference type="PANTHER" id="PTHR46268">
    <property type="entry name" value="STRESS RESPONSE PROTEIN NHAX"/>
    <property type="match status" value="1"/>
</dbReference>
<feature type="domain" description="UspA" evidence="3">
    <location>
        <begin position="1"/>
        <end position="155"/>
    </location>
</feature>
<evidence type="ECO:0000256" key="2">
    <source>
        <dbReference type="SAM" id="MobiDB-lite"/>
    </source>
</evidence>
<dbReference type="InterPro" id="IPR006016">
    <property type="entry name" value="UspA"/>
</dbReference>
<comment type="caution">
    <text evidence="4">The sequence shown here is derived from an EMBL/GenBank/DDBJ whole genome shotgun (WGS) entry which is preliminary data.</text>
</comment>
<dbReference type="InterPro" id="IPR006015">
    <property type="entry name" value="Universal_stress_UspA"/>
</dbReference>
<dbReference type="InterPro" id="IPR014729">
    <property type="entry name" value="Rossmann-like_a/b/a_fold"/>
</dbReference>